<comment type="subcellular location">
    <subcellularLocation>
        <location evidence="1">Mitochondrion inner membrane</location>
        <topology evidence="1">Multi-pass membrane protein</topology>
    </subcellularLocation>
    <subcellularLocation>
        <location evidence="2">Mitochondrion outer membrane</location>
        <topology evidence="2">Single-pass membrane protein</topology>
    </subcellularLocation>
</comment>
<feature type="transmembrane region" description="Helical" evidence="16">
    <location>
        <begin position="21"/>
        <end position="39"/>
    </location>
</feature>
<evidence type="ECO:0000256" key="7">
    <source>
        <dbReference type="ARBA" id="ARBA00022737"/>
    </source>
</evidence>
<evidence type="ECO:0000256" key="5">
    <source>
        <dbReference type="ARBA" id="ARBA00022448"/>
    </source>
</evidence>
<dbReference type="EMBL" id="BAUL01000291">
    <property type="protein sequence ID" value="GAD99325.1"/>
    <property type="molecule type" value="Genomic_DNA"/>
</dbReference>
<keyword evidence="5 15" id="KW-0813">Transport</keyword>
<keyword evidence="12" id="KW-0496">Mitochondrion</keyword>
<evidence type="ECO:0000256" key="8">
    <source>
        <dbReference type="ARBA" id="ARBA00022787"/>
    </source>
</evidence>
<evidence type="ECO:0000256" key="4">
    <source>
        <dbReference type="ARBA" id="ARBA00010917"/>
    </source>
</evidence>
<evidence type="ECO:0000256" key="16">
    <source>
        <dbReference type="SAM" id="Phobius"/>
    </source>
</evidence>
<dbReference type="InterPro" id="IPR023395">
    <property type="entry name" value="MCP_dom_sf"/>
</dbReference>
<keyword evidence="9" id="KW-0999">Mitochondrion inner membrane</keyword>
<dbReference type="eggNOG" id="KOG0764">
    <property type="taxonomic scope" value="Eukaryota"/>
</dbReference>
<evidence type="ECO:0000256" key="13">
    <source>
        <dbReference type="ARBA" id="ARBA00023136"/>
    </source>
</evidence>
<evidence type="ECO:0000256" key="9">
    <source>
        <dbReference type="ARBA" id="ARBA00022792"/>
    </source>
</evidence>
<dbReference type="OrthoDB" id="428293at2759"/>
<evidence type="ECO:0000256" key="2">
    <source>
        <dbReference type="ARBA" id="ARBA00004572"/>
    </source>
</evidence>
<evidence type="ECO:0000256" key="14">
    <source>
        <dbReference type="PROSITE-ProRule" id="PRU00282"/>
    </source>
</evidence>
<evidence type="ECO:0000256" key="1">
    <source>
        <dbReference type="ARBA" id="ARBA00004448"/>
    </source>
</evidence>
<keyword evidence="13 14" id="KW-0472">Membrane</keyword>
<dbReference type="GO" id="GO:0030150">
    <property type="term" value="P:protein import into mitochondrial matrix"/>
    <property type="evidence" value="ECO:0007669"/>
    <property type="project" value="InterPro"/>
</dbReference>
<keyword evidence="11 16" id="KW-1133">Transmembrane helix</keyword>
<comment type="similarity">
    <text evidence="4">Belongs to the Tom7 family.</text>
</comment>
<comment type="similarity">
    <text evidence="3 15">Belongs to the mitochondrial carrier (TC 2.A.29) family.</text>
</comment>
<dbReference type="HOGENOM" id="CLU_015166_6_4_1"/>
<dbReference type="InterPro" id="IPR012621">
    <property type="entry name" value="Tom7"/>
</dbReference>
<keyword evidence="6 14" id="KW-0812">Transmembrane</keyword>
<dbReference type="GO" id="GO:0005742">
    <property type="term" value="C:mitochondrial outer membrane translocase complex"/>
    <property type="evidence" value="ECO:0007669"/>
    <property type="project" value="InterPro"/>
</dbReference>
<reference evidence="18" key="1">
    <citation type="journal article" date="2014" name="Genome Announc.">
        <title>Draft genome sequence of the formaldehyde-resistant fungus Byssochlamys spectabilis No. 5 (anamorph Paecilomyces variotii No. 5) (NBRC109023).</title>
        <authorList>
            <person name="Oka T."/>
            <person name="Ekino K."/>
            <person name="Fukuda K."/>
            <person name="Nomura Y."/>
        </authorList>
    </citation>
    <scope>NUCLEOTIDE SEQUENCE [LARGE SCALE GENOMIC DNA]</scope>
    <source>
        <strain evidence="18">No. 5 / NBRC 109023</strain>
    </source>
</reference>
<dbReference type="FunFam" id="1.50.40.10:FF:000102">
    <property type="entry name" value="Folate carrier protein Flx1"/>
    <property type="match status" value="1"/>
</dbReference>
<feature type="repeat" description="Solcar" evidence="14">
    <location>
        <begin position="229"/>
        <end position="316"/>
    </location>
</feature>
<keyword evidence="8" id="KW-1000">Mitochondrion outer membrane</keyword>
<feature type="repeat" description="Solcar" evidence="14">
    <location>
        <begin position="129"/>
        <end position="217"/>
    </location>
</feature>
<dbReference type="Pfam" id="PF08038">
    <property type="entry name" value="Tom7"/>
    <property type="match status" value="1"/>
</dbReference>
<keyword evidence="10" id="KW-0653">Protein transport</keyword>
<dbReference type="Proteomes" id="UP000018001">
    <property type="component" value="Unassembled WGS sequence"/>
</dbReference>
<evidence type="ECO:0000313" key="18">
    <source>
        <dbReference type="Proteomes" id="UP000018001"/>
    </source>
</evidence>
<gene>
    <name evidence="17" type="ORF">PVAR5_8037</name>
</gene>
<evidence type="ECO:0000256" key="3">
    <source>
        <dbReference type="ARBA" id="ARBA00006375"/>
    </source>
</evidence>
<organism evidence="17 18">
    <name type="scientific">Byssochlamys spectabilis (strain No. 5 / NBRC 109023)</name>
    <name type="common">Paecilomyces variotii</name>
    <dbReference type="NCBI Taxonomy" id="1356009"/>
    <lineage>
        <taxon>Eukaryota</taxon>
        <taxon>Fungi</taxon>
        <taxon>Dikarya</taxon>
        <taxon>Ascomycota</taxon>
        <taxon>Pezizomycotina</taxon>
        <taxon>Eurotiomycetes</taxon>
        <taxon>Eurotiomycetidae</taxon>
        <taxon>Eurotiales</taxon>
        <taxon>Thermoascaceae</taxon>
        <taxon>Paecilomyces</taxon>
    </lineage>
</organism>
<name>V5I5H3_BYSSN</name>
<evidence type="ECO:0000256" key="6">
    <source>
        <dbReference type="ARBA" id="ARBA00022692"/>
    </source>
</evidence>
<dbReference type="InParanoid" id="V5I5H3"/>
<comment type="caution">
    <text evidence="17">The sequence shown here is derived from an EMBL/GenBank/DDBJ whole genome shotgun (WGS) entry which is preliminary data.</text>
</comment>
<feature type="repeat" description="Solcar" evidence="14">
    <location>
        <begin position="343"/>
        <end position="425"/>
    </location>
</feature>
<evidence type="ECO:0000256" key="10">
    <source>
        <dbReference type="ARBA" id="ARBA00022927"/>
    </source>
</evidence>
<accession>V5I5H3</accession>
<protein>
    <submittedName>
        <fullName evidence="17">Mitochondrial folate carrier protein Flx1, putative</fullName>
    </submittedName>
</protein>
<sequence>MVQFSEETKERISKIIDVSRVAIHYGYLPLIMYLGYTYSEPRPSLFKYLPSPSSYLELLPACPELRQPGSYFDKSSYLRNNFKLLCARVSDLKRLHSRTSPPFQHYLRLRLSNPQILGFKSMTDKNAVSPSVVEAIAGFTAGVISTLCFHPLDLIKTRLQVDRQSSSRIGNSLRVISWIYQNEGGVSAFYRGLSPNLIGNSTSWAFYFLSYGEVKRIMHTLRDNEQGTLGYSDYFIASGTAGLLTAVITNPIWVIKTRMLSTGSHIPGAYKSFAAGAREILRSEGIAGFYRGLLPALFGVSHGALQFMAYEKLKLYRLGTISHSSIAATAESGGKAQGLSNTDLLFISSLSKIFAGCVTYPYQVLRARLQTYDAALVYRGVVDATMQIWRREGIKGYYKGLGPNLLRVLPSTWMTFLVYENTKVYLTNYQ</sequence>
<dbReference type="PANTHER" id="PTHR45683">
    <property type="entry name" value="MITOCHONDRIAL NICOTINAMIDE ADENINE DINUCLEOTIDE TRANSPORTER 1-RELATED-RELATED"/>
    <property type="match status" value="1"/>
</dbReference>
<dbReference type="Gene3D" id="1.50.40.10">
    <property type="entry name" value="Mitochondrial carrier domain"/>
    <property type="match status" value="2"/>
</dbReference>
<evidence type="ECO:0000313" key="17">
    <source>
        <dbReference type="EMBL" id="GAD99325.1"/>
    </source>
</evidence>
<dbReference type="PROSITE" id="PS50920">
    <property type="entry name" value="SOLCAR"/>
    <property type="match status" value="3"/>
</dbReference>
<keyword evidence="18" id="KW-1185">Reference proteome</keyword>
<evidence type="ECO:0000256" key="11">
    <source>
        <dbReference type="ARBA" id="ARBA00022989"/>
    </source>
</evidence>
<proteinExistence type="inferred from homology"/>
<dbReference type="FunCoup" id="V5I5H3">
    <property type="interactions" value="90"/>
</dbReference>
<dbReference type="AlphaFoldDB" id="V5I5H3"/>
<dbReference type="InterPro" id="IPR018108">
    <property type="entry name" value="MCP_transmembrane"/>
</dbReference>
<dbReference type="SUPFAM" id="SSF103506">
    <property type="entry name" value="Mitochondrial carrier"/>
    <property type="match status" value="1"/>
</dbReference>
<keyword evidence="7" id="KW-0677">Repeat</keyword>
<evidence type="ECO:0000256" key="12">
    <source>
        <dbReference type="ARBA" id="ARBA00023128"/>
    </source>
</evidence>
<dbReference type="InterPro" id="IPR044712">
    <property type="entry name" value="SLC25A32-like"/>
</dbReference>
<dbReference type="GO" id="GO:0005743">
    <property type="term" value="C:mitochondrial inner membrane"/>
    <property type="evidence" value="ECO:0007669"/>
    <property type="project" value="UniProtKB-SubCell"/>
</dbReference>
<dbReference type="Pfam" id="PF00153">
    <property type="entry name" value="Mito_carr"/>
    <property type="match status" value="3"/>
</dbReference>
<evidence type="ECO:0000256" key="15">
    <source>
        <dbReference type="RuleBase" id="RU000488"/>
    </source>
</evidence>
<dbReference type="GO" id="GO:0006862">
    <property type="term" value="P:nucleotide transport"/>
    <property type="evidence" value="ECO:0007669"/>
    <property type="project" value="InterPro"/>
</dbReference>